<evidence type="ECO:0000313" key="2">
    <source>
        <dbReference type="Proteomes" id="UP000309215"/>
    </source>
</evidence>
<dbReference type="Proteomes" id="UP000309215">
    <property type="component" value="Unassembled WGS sequence"/>
</dbReference>
<sequence length="161" mass="17615">MKWEFKNDDRGFSIEGDVGNHYGEVVGRYMPGNLKSTLEMATTLDVDEVLFLPSGYIAQVGYMRTEPTGQGLGYMLCYAAGQAAANWGYEYLFVSSGSIAGGGMHLMKKLGCGALKFLELKHKTGKDTTQVGGYLLNIADMTEKAAEGYKTKGWRKIGMKL</sequence>
<organism evidence="1 2">
    <name type="scientific">Polyangium fumosum</name>
    <dbReference type="NCBI Taxonomy" id="889272"/>
    <lineage>
        <taxon>Bacteria</taxon>
        <taxon>Pseudomonadati</taxon>
        <taxon>Myxococcota</taxon>
        <taxon>Polyangia</taxon>
        <taxon>Polyangiales</taxon>
        <taxon>Polyangiaceae</taxon>
        <taxon>Polyangium</taxon>
    </lineage>
</organism>
<keyword evidence="2" id="KW-1185">Reference proteome</keyword>
<gene>
    <name evidence="1" type="ORF">E8A74_11630</name>
</gene>
<dbReference type="AlphaFoldDB" id="A0A4U1JF47"/>
<dbReference type="RefSeq" id="WP_136929025.1">
    <property type="nucleotide sequence ID" value="NZ_SSMQ01000009.1"/>
</dbReference>
<accession>A0A4U1JF47</accession>
<reference evidence="1 2" key="1">
    <citation type="submission" date="2019-04" db="EMBL/GenBank/DDBJ databases">
        <authorList>
            <person name="Li Y."/>
            <person name="Wang J."/>
        </authorList>
    </citation>
    <scope>NUCLEOTIDE SEQUENCE [LARGE SCALE GENOMIC DNA]</scope>
    <source>
        <strain evidence="1 2">DSM 14668</strain>
    </source>
</reference>
<dbReference type="OrthoDB" id="7871685at2"/>
<name>A0A4U1JF47_9BACT</name>
<protein>
    <submittedName>
        <fullName evidence="1">Uncharacterized protein</fullName>
    </submittedName>
</protein>
<evidence type="ECO:0000313" key="1">
    <source>
        <dbReference type="EMBL" id="TKD09802.1"/>
    </source>
</evidence>
<comment type="caution">
    <text evidence="1">The sequence shown here is derived from an EMBL/GenBank/DDBJ whole genome shotgun (WGS) entry which is preliminary data.</text>
</comment>
<dbReference type="EMBL" id="SSMQ01000009">
    <property type="protein sequence ID" value="TKD09802.1"/>
    <property type="molecule type" value="Genomic_DNA"/>
</dbReference>
<proteinExistence type="predicted"/>